<keyword evidence="1" id="KW-1133">Transmembrane helix</keyword>
<feature type="transmembrane region" description="Helical" evidence="1">
    <location>
        <begin position="297"/>
        <end position="317"/>
    </location>
</feature>
<dbReference type="AlphaFoldDB" id="A0A7X1KN29"/>
<accession>A0A7X1KN29</accession>
<dbReference type="RefSeq" id="WP_185665230.1">
    <property type="nucleotide sequence ID" value="NZ_JACLAW010000013.1"/>
</dbReference>
<dbReference type="Proteomes" id="UP000566813">
    <property type="component" value="Unassembled WGS sequence"/>
</dbReference>
<name>A0A7X1KN29_9SPHN</name>
<dbReference type="EMBL" id="JACLAW010000013">
    <property type="protein sequence ID" value="MBC2666930.1"/>
    <property type="molecule type" value="Genomic_DNA"/>
</dbReference>
<sequence>MDHADVRSAALKGARAPQFDRFAHWPRGLARIALAVFAVLLVMSAWAPGYAPPPPAPPKITVKDAAGKAHVQKEDDNDLHLYRVITERVRKGDNYYVAATDEQRANSYPVAPGLTVRLPTLAFAGAYLGTYGLIALQIVLFAAMMIAMLRRLQAEPGSEEFRMLALALLMTGIASGLSYKYNVLHEIWAAQLVALSLALHRPDKGKWLGALIAAALALAVRELALPFVFLMLAYALWHRRWREAAAWTALVVLFLAAMAVHLHFAQAQVRADDPVSPPWLVLGGLNALVYKVANSTFLSLLPVWITGPAVVLCLFGWTAWKSPLGDFAALLMLGYSAAFMIAGRDNNFYWGVMITPVLFMGAAFVRLGLPSLWRAAGLGLPALRRAREPLGA</sequence>
<feature type="transmembrane region" description="Helical" evidence="1">
    <location>
        <begin position="244"/>
        <end position="264"/>
    </location>
</feature>
<feature type="transmembrane region" description="Helical" evidence="1">
    <location>
        <begin position="28"/>
        <end position="47"/>
    </location>
</feature>
<evidence type="ECO:0000313" key="2">
    <source>
        <dbReference type="EMBL" id="MBC2666930.1"/>
    </source>
</evidence>
<evidence type="ECO:0008006" key="4">
    <source>
        <dbReference type="Google" id="ProtNLM"/>
    </source>
</evidence>
<proteinExistence type="predicted"/>
<comment type="caution">
    <text evidence="2">The sequence shown here is derived from an EMBL/GenBank/DDBJ whole genome shotgun (WGS) entry which is preliminary data.</text>
</comment>
<feature type="transmembrane region" description="Helical" evidence="1">
    <location>
        <begin position="348"/>
        <end position="369"/>
    </location>
</feature>
<gene>
    <name evidence="2" type="ORF">H7F51_15535</name>
</gene>
<feature type="transmembrane region" description="Helical" evidence="1">
    <location>
        <begin position="207"/>
        <end position="237"/>
    </location>
</feature>
<evidence type="ECO:0000256" key="1">
    <source>
        <dbReference type="SAM" id="Phobius"/>
    </source>
</evidence>
<feature type="transmembrane region" description="Helical" evidence="1">
    <location>
        <begin position="324"/>
        <end position="342"/>
    </location>
</feature>
<feature type="transmembrane region" description="Helical" evidence="1">
    <location>
        <begin position="126"/>
        <end position="149"/>
    </location>
</feature>
<keyword evidence="3" id="KW-1185">Reference proteome</keyword>
<reference evidence="2 3" key="1">
    <citation type="submission" date="2020-08" db="EMBL/GenBank/DDBJ databases">
        <title>The genome sequence of type strain Novosphingobium flavum NBRC 111647.</title>
        <authorList>
            <person name="Liu Y."/>
        </authorList>
    </citation>
    <scope>NUCLEOTIDE SEQUENCE [LARGE SCALE GENOMIC DNA]</scope>
    <source>
        <strain evidence="2 3">NBRC 111647</strain>
    </source>
</reference>
<keyword evidence="1" id="KW-0812">Transmembrane</keyword>
<protein>
    <recommendedName>
        <fullName evidence="4">DUF2029 domain-containing protein</fullName>
    </recommendedName>
</protein>
<organism evidence="2 3">
    <name type="scientific">Novosphingobium flavum</name>
    <dbReference type="NCBI Taxonomy" id="1778672"/>
    <lineage>
        <taxon>Bacteria</taxon>
        <taxon>Pseudomonadati</taxon>
        <taxon>Pseudomonadota</taxon>
        <taxon>Alphaproteobacteria</taxon>
        <taxon>Sphingomonadales</taxon>
        <taxon>Sphingomonadaceae</taxon>
        <taxon>Novosphingobium</taxon>
    </lineage>
</organism>
<keyword evidence="1" id="KW-0472">Membrane</keyword>
<evidence type="ECO:0000313" key="3">
    <source>
        <dbReference type="Proteomes" id="UP000566813"/>
    </source>
</evidence>